<dbReference type="EMBL" id="JAUZEE010000015">
    <property type="protein sequence ID" value="MDP4302817.1"/>
    <property type="molecule type" value="Genomic_DNA"/>
</dbReference>
<organism evidence="2 3">
    <name type="scientific">Leptothrix discophora</name>
    <dbReference type="NCBI Taxonomy" id="89"/>
    <lineage>
        <taxon>Bacteria</taxon>
        <taxon>Pseudomonadati</taxon>
        <taxon>Pseudomonadota</taxon>
        <taxon>Betaproteobacteria</taxon>
        <taxon>Burkholderiales</taxon>
        <taxon>Sphaerotilaceae</taxon>
        <taxon>Leptothrix</taxon>
    </lineage>
</organism>
<feature type="transmembrane region" description="Helical" evidence="1">
    <location>
        <begin position="432"/>
        <end position="450"/>
    </location>
</feature>
<feature type="transmembrane region" description="Helical" evidence="1">
    <location>
        <begin position="345"/>
        <end position="369"/>
    </location>
</feature>
<accession>A0ABT9G8K9</accession>
<evidence type="ECO:0000313" key="2">
    <source>
        <dbReference type="EMBL" id="MDP4302817.1"/>
    </source>
</evidence>
<reference evidence="2 3" key="1">
    <citation type="submission" date="2023-08" db="EMBL/GenBank/DDBJ databases">
        <authorList>
            <person name="Roldan D.M."/>
            <person name="Menes R.J."/>
        </authorList>
    </citation>
    <scope>NUCLEOTIDE SEQUENCE [LARGE SCALE GENOMIC DNA]</scope>
    <source>
        <strain evidence="2 3">CCM 2812</strain>
    </source>
</reference>
<sequence>MNPSFHADASDTTPHDIPADQALLAIARHRGLLLLDLDETLYLRNSTEDFIDTARPRTLALLLLRLLDALRPWRWTGGAVTRDAWRVRLILSCFPATTARWRREVAGLAERHGNAALLQVLGVSGTVPSGAVVATAGFLPIVAPLVAALGLPGARIVAVRVWHFADRRVGKLHLARQALGDEAVRASMVLTDSSQDRALLDHCARPLRVVWPGARFQAALGGVYLPGQYLSCVKRPGERYIVRAILQEDYAFWLLSSVALAAQPLLHALGLLALLLSFWAIYERGYVDNDRVAARHEAEPKLSAAFHDAPVATPAVAPWLWALASAAVAVVLLRGPLPWQDDAPWTAWAAPWAGWTLVLLATQCGFALYNRCDKATRVWLFVALQFARSAAFVVLVPILPIGAVALGAHVLARWVPYHVYRLAGRDWPGTPVQLMRLMFFIVLALLLALAQGMAEGLALLASPTALALFGWNLLRARQELVAVLRAATRIDRIDHPDLPDHPDPLDRSLPPP</sequence>
<comment type="caution">
    <text evidence="2">The sequence shown here is derived from an EMBL/GenBank/DDBJ whole genome shotgun (WGS) entry which is preliminary data.</text>
</comment>
<gene>
    <name evidence="2" type="ORF">Q8X39_19435</name>
</gene>
<keyword evidence="3" id="KW-1185">Reference proteome</keyword>
<keyword evidence="1" id="KW-0472">Membrane</keyword>
<dbReference type="RefSeq" id="WP_305751358.1">
    <property type="nucleotide sequence ID" value="NZ_JAUZEE010000015.1"/>
</dbReference>
<feature type="transmembrane region" description="Helical" evidence="1">
    <location>
        <begin position="390"/>
        <end position="412"/>
    </location>
</feature>
<feature type="transmembrane region" description="Helical" evidence="1">
    <location>
        <begin position="457"/>
        <end position="474"/>
    </location>
</feature>
<feature type="transmembrane region" description="Helical" evidence="1">
    <location>
        <begin position="311"/>
        <end position="333"/>
    </location>
</feature>
<protein>
    <recommendedName>
        <fullName evidence="4">Haloacid dehalogenase-like hydrolase</fullName>
    </recommendedName>
</protein>
<name>A0ABT9G8K9_LEPDI</name>
<keyword evidence="1" id="KW-1133">Transmembrane helix</keyword>
<keyword evidence="1" id="KW-0812">Transmembrane</keyword>
<proteinExistence type="predicted"/>
<dbReference type="Proteomes" id="UP001235760">
    <property type="component" value="Unassembled WGS sequence"/>
</dbReference>
<feature type="transmembrane region" description="Helical" evidence="1">
    <location>
        <begin position="250"/>
        <end position="281"/>
    </location>
</feature>
<evidence type="ECO:0000313" key="3">
    <source>
        <dbReference type="Proteomes" id="UP001235760"/>
    </source>
</evidence>
<evidence type="ECO:0008006" key="4">
    <source>
        <dbReference type="Google" id="ProtNLM"/>
    </source>
</evidence>
<evidence type="ECO:0000256" key="1">
    <source>
        <dbReference type="SAM" id="Phobius"/>
    </source>
</evidence>